<dbReference type="InterPro" id="IPR006664">
    <property type="entry name" value="OMP_bac"/>
</dbReference>
<feature type="domain" description="OmpA-like" evidence="5">
    <location>
        <begin position="345"/>
        <end position="460"/>
    </location>
</feature>
<name>A0A1G1T148_9BACT</name>
<evidence type="ECO:0000259" key="5">
    <source>
        <dbReference type="PROSITE" id="PS51123"/>
    </source>
</evidence>
<dbReference type="SUPFAM" id="SSF103088">
    <property type="entry name" value="OmpA-like"/>
    <property type="match status" value="1"/>
</dbReference>
<protein>
    <recommendedName>
        <fullName evidence="5">OmpA-like domain-containing protein</fullName>
    </recommendedName>
</protein>
<reference evidence="6 7" key="1">
    <citation type="submission" date="2016-08" db="EMBL/GenBank/DDBJ databases">
        <title>Hymenobacter coccineus sp. nov., Hymenobacter lapidarius sp. nov. and Hymenobacter glacialis sp. nov., isolated from Antarctic soil.</title>
        <authorList>
            <person name="Sedlacek I."/>
            <person name="Kralova S."/>
            <person name="Kyrova K."/>
            <person name="Maslanova I."/>
            <person name="Stankova E."/>
            <person name="Vrbovska V."/>
            <person name="Nemec M."/>
            <person name="Bartak M."/>
            <person name="Svec P."/>
            <person name="Busse H.-J."/>
            <person name="Pantucek R."/>
        </authorList>
    </citation>
    <scope>NUCLEOTIDE SEQUENCE [LARGE SCALE GENOMIC DNA]</scope>
    <source>
        <strain evidence="6 7">CCM 8648</strain>
    </source>
</reference>
<dbReference type="PANTHER" id="PTHR30329">
    <property type="entry name" value="STATOR ELEMENT OF FLAGELLAR MOTOR COMPLEX"/>
    <property type="match status" value="1"/>
</dbReference>
<dbReference type="InterPro" id="IPR036737">
    <property type="entry name" value="OmpA-like_sf"/>
</dbReference>
<comment type="subcellular location">
    <subcellularLocation>
        <location evidence="1">Cell outer membrane</location>
    </subcellularLocation>
</comment>
<dbReference type="PANTHER" id="PTHR30329:SF21">
    <property type="entry name" value="LIPOPROTEIN YIAD-RELATED"/>
    <property type="match status" value="1"/>
</dbReference>
<keyword evidence="3" id="KW-0998">Cell outer membrane</keyword>
<dbReference type="PROSITE" id="PS51123">
    <property type="entry name" value="OMPA_2"/>
    <property type="match status" value="1"/>
</dbReference>
<evidence type="ECO:0000313" key="7">
    <source>
        <dbReference type="Proteomes" id="UP000177791"/>
    </source>
</evidence>
<dbReference type="InterPro" id="IPR006665">
    <property type="entry name" value="OmpA-like"/>
</dbReference>
<evidence type="ECO:0000256" key="4">
    <source>
        <dbReference type="PROSITE-ProRule" id="PRU00473"/>
    </source>
</evidence>
<accession>A0A1G1T148</accession>
<evidence type="ECO:0000313" key="6">
    <source>
        <dbReference type="EMBL" id="OGX84598.1"/>
    </source>
</evidence>
<evidence type="ECO:0000256" key="2">
    <source>
        <dbReference type="ARBA" id="ARBA00023136"/>
    </source>
</evidence>
<keyword evidence="7" id="KW-1185">Reference proteome</keyword>
<dbReference type="Gene3D" id="3.30.1330.60">
    <property type="entry name" value="OmpA-like domain"/>
    <property type="match status" value="1"/>
</dbReference>
<dbReference type="PRINTS" id="PR01021">
    <property type="entry name" value="OMPADOMAIN"/>
</dbReference>
<dbReference type="EMBL" id="MDZC01000068">
    <property type="protein sequence ID" value="OGX84598.1"/>
    <property type="molecule type" value="Genomic_DNA"/>
</dbReference>
<dbReference type="GO" id="GO:0009279">
    <property type="term" value="C:cell outer membrane"/>
    <property type="evidence" value="ECO:0007669"/>
    <property type="project" value="UniProtKB-SubCell"/>
</dbReference>
<comment type="caution">
    <text evidence="6">The sequence shown here is derived from an EMBL/GenBank/DDBJ whole genome shotgun (WGS) entry which is preliminary data.</text>
</comment>
<dbReference type="CDD" id="cd07185">
    <property type="entry name" value="OmpA_C-like"/>
    <property type="match status" value="1"/>
</dbReference>
<dbReference type="Pfam" id="PF06078">
    <property type="entry name" value="DUF937"/>
    <property type="match status" value="1"/>
</dbReference>
<dbReference type="InterPro" id="IPR050330">
    <property type="entry name" value="Bact_OuterMem_StrucFunc"/>
</dbReference>
<dbReference type="AlphaFoldDB" id="A0A1G1T148"/>
<dbReference type="InterPro" id="IPR009282">
    <property type="entry name" value="DUF937"/>
</dbReference>
<dbReference type="STRING" id="1908236.BEN48_02335"/>
<dbReference type="Pfam" id="PF00691">
    <property type="entry name" value="OmpA"/>
    <property type="match status" value="1"/>
</dbReference>
<evidence type="ECO:0000256" key="1">
    <source>
        <dbReference type="ARBA" id="ARBA00004442"/>
    </source>
</evidence>
<dbReference type="Proteomes" id="UP000177791">
    <property type="component" value="Unassembled WGS sequence"/>
</dbReference>
<gene>
    <name evidence="6" type="ORF">BEN48_02335</name>
</gene>
<sequence>MVDETELSVRRALNKSVPLTLKGLLNRVESRLSAEELFSLVHTADAAGVLKQLANPSASGLSAPGTTLLRDLLGSGYRVTVQEIAVEAGIQPTASAALLEVVATAVLGVLGRAAVENEFIPDEFANWLRAQREAIGPALLKAIMEPELSAPVGLPLRTEAARATTAAPALYAAAPWAKPAMEQALAATAPAWLRWQWGALLLLAVSLGFFFGRGHFAGPEGSSASIGPDGSLSALPVTGPVIEASVLPDGLSAEKPSGATTVPLRLSVPEILAERRRADTPPTPTPNAAYPGYYDAAKDHYIYDTGPKLQLTLADGSSQRVGTNSTERRLYSFLTLAEAVDSVNRTKGWINLDRVNFSLNRSTLTPESMEQLGNLASILNAYPRSVVKIGGYTDSTGDAELNYHLSEARARTTMLALARLGVSPSRLQSRGYGPRYFVLPNKTALGRAVNRRVSIRVVDK</sequence>
<organism evidence="6 7">
    <name type="scientific">Hymenobacter glacialis</name>
    <dbReference type="NCBI Taxonomy" id="1908236"/>
    <lineage>
        <taxon>Bacteria</taxon>
        <taxon>Pseudomonadati</taxon>
        <taxon>Bacteroidota</taxon>
        <taxon>Cytophagia</taxon>
        <taxon>Cytophagales</taxon>
        <taxon>Hymenobacteraceae</taxon>
        <taxon>Hymenobacter</taxon>
    </lineage>
</organism>
<keyword evidence="2 4" id="KW-0472">Membrane</keyword>
<evidence type="ECO:0000256" key="3">
    <source>
        <dbReference type="ARBA" id="ARBA00023237"/>
    </source>
</evidence>
<proteinExistence type="predicted"/>